<feature type="domain" description="HTH luxR-type" evidence="5">
    <location>
        <begin position="835"/>
        <end position="900"/>
    </location>
</feature>
<dbReference type="InterPro" id="IPR041664">
    <property type="entry name" value="AAA_16"/>
</dbReference>
<dbReference type="SUPFAM" id="SSF46894">
    <property type="entry name" value="C-terminal effector domain of the bipartite response regulators"/>
    <property type="match status" value="1"/>
</dbReference>
<dbReference type="Gene3D" id="3.40.50.300">
    <property type="entry name" value="P-loop containing nucleotide triphosphate hydrolases"/>
    <property type="match status" value="1"/>
</dbReference>
<accession>A0A1H0EAM1</accession>
<dbReference type="Pfam" id="PF25873">
    <property type="entry name" value="WHD_MalT"/>
    <property type="match status" value="1"/>
</dbReference>
<dbReference type="Gene3D" id="1.25.40.10">
    <property type="entry name" value="Tetratricopeptide repeat domain"/>
    <property type="match status" value="1"/>
</dbReference>
<evidence type="ECO:0000256" key="2">
    <source>
        <dbReference type="ARBA" id="ARBA00023125"/>
    </source>
</evidence>
<proteinExistence type="predicted"/>
<keyword evidence="1" id="KW-0805">Transcription regulation</keyword>
<dbReference type="Pfam" id="PF00196">
    <property type="entry name" value="GerE"/>
    <property type="match status" value="1"/>
</dbReference>
<dbReference type="Gene3D" id="1.10.10.10">
    <property type="entry name" value="Winged helix-like DNA-binding domain superfamily/Winged helix DNA-binding domain"/>
    <property type="match status" value="1"/>
</dbReference>
<dbReference type="InterPro" id="IPR000792">
    <property type="entry name" value="Tscrpt_reg_LuxR_C"/>
</dbReference>
<evidence type="ECO:0000256" key="1">
    <source>
        <dbReference type="ARBA" id="ARBA00023015"/>
    </source>
</evidence>
<evidence type="ECO:0000313" key="6">
    <source>
        <dbReference type="EMBL" id="SDN79484.1"/>
    </source>
</evidence>
<dbReference type="RefSeq" id="WP_084310632.1">
    <property type="nucleotide sequence ID" value="NZ_FNIJ01000005.1"/>
</dbReference>
<organism evidence="6 7">
    <name type="scientific">Pseudomonas jinjuensis</name>
    <dbReference type="NCBI Taxonomy" id="198616"/>
    <lineage>
        <taxon>Bacteria</taxon>
        <taxon>Pseudomonadati</taxon>
        <taxon>Pseudomonadota</taxon>
        <taxon>Gammaproteobacteria</taxon>
        <taxon>Pseudomonadales</taxon>
        <taxon>Pseudomonadaceae</taxon>
        <taxon>Pseudomonas</taxon>
    </lineage>
</organism>
<dbReference type="InterPro" id="IPR016032">
    <property type="entry name" value="Sig_transdc_resp-reg_C-effctor"/>
</dbReference>
<keyword evidence="3" id="KW-0804">Transcription</keyword>
<dbReference type="InterPro" id="IPR027417">
    <property type="entry name" value="P-loop_NTPase"/>
</dbReference>
<evidence type="ECO:0000256" key="4">
    <source>
        <dbReference type="SAM" id="MobiDB-lite"/>
    </source>
</evidence>
<dbReference type="PANTHER" id="PTHR44688:SF16">
    <property type="entry name" value="DNA-BINDING TRANSCRIPTIONAL ACTIVATOR DEVR_DOSR"/>
    <property type="match status" value="1"/>
</dbReference>
<evidence type="ECO:0000259" key="5">
    <source>
        <dbReference type="PROSITE" id="PS50043"/>
    </source>
</evidence>
<dbReference type="CDD" id="cd06170">
    <property type="entry name" value="LuxR_C_like"/>
    <property type="match status" value="1"/>
</dbReference>
<dbReference type="OrthoDB" id="1123107at2"/>
<keyword evidence="2" id="KW-0238">DNA-binding</keyword>
<dbReference type="Proteomes" id="UP000242957">
    <property type="component" value="Unassembled WGS sequence"/>
</dbReference>
<dbReference type="PRINTS" id="PR00038">
    <property type="entry name" value="HTHLUXR"/>
</dbReference>
<evidence type="ECO:0000313" key="7">
    <source>
        <dbReference type="Proteomes" id="UP000242957"/>
    </source>
</evidence>
<dbReference type="InterPro" id="IPR059106">
    <property type="entry name" value="WHD_MalT"/>
</dbReference>
<sequence length="903" mass="100137">MKRSNILLIRTKLMPPRVDARTLQRERLLAQLEEGRERRLTLIVGPAGSGKTTLAAQWRQRLIAAGNDVGWYNLGPDDETLWAAYLVAALETAGLEITDEMIGLSERSDGRSLDVLLPLLVNALYDHPRPLYLFLEDLQFLAALPALGLIQKLIDLAPDNFHLVISSRQRPDLDLIAIGIKGQLTQLGFAELRLTAEEQDTLLVQQGVGELSRTQQRRLYELTDGWAAGLQLSALSLRNGGDFERSLQSWGSGSMTADQRGLDAYLDDCIARVLSPEQVAVMVRISACRRFNRELCAALTGDVESSAVFDVLLEQNLFLMPIDLEDRLQWYRFHQMFAGYLGKLRSQLPPAEINRINNAASQWFAEHGMYVEAIRHAQYAGDLDGSIELLARVARPLVGEAHFAQLLQLVDVLPRQAWSRKIELLLSMGWSELTCNRLADFELTLASILAHPAVNTPEVAIELRLLRAMRLLKRDDTLHIPELLAPLLEHPPEQRFHLLMLYTLAAVAQIKANHPVQARDMVHDTQRTLTRQQGARPRPFLDALSGLSFYVQGDLHQAQRSLAATLTQISRAPLLAQEAATLAKSTLALTCYGLDELDAAEDYVEECLGVSEVLGTLECILYTYLARAQLQCAGGMPDAAFATLDRLGEIARDMGLDRLQAWRYAEQVRIACFHDDLPPAREAMRLLRTLAQDYADTRHCAWAEIPLACGLAETALALAEGDYRHAAEVAGRWAQTCLDEGLLLPAGILRIRVAIAHQALDDEESAHRHALAALHDASEYGMNRIFLDEGPAGIRLLRGLSADTTLALRDRAYLQRCLDRASAPEDAPDETQDAEPTGQGILSPRELEVVTLLARALSTKSVARELNLSPGTVKWHLKNVFSKLGAFSREDAVAKARNLGLLP</sequence>
<dbReference type="SMART" id="SM00421">
    <property type="entry name" value="HTH_LUXR"/>
    <property type="match status" value="1"/>
</dbReference>
<dbReference type="InterPro" id="IPR011990">
    <property type="entry name" value="TPR-like_helical_dom_sf"/>
</dbReference>
<dbReference type="PROSITE" id="PS50043">
    <property type="entry name" value="HTH_LUXR_2"/>
    <property type="match status" value="1"/>
</dbReference>
<dbReference type="InterPro" id="IPR036388">
    <property type="entry name" value="WH-like_DNA-bd_sf"/>
</dbReference>
<name>A0A1H0EAM1_9PSED</name>
<evidence type="ECO:0000256" key="3">
    <source>
        <dbReference type="ARBA" id="ARBA00023163"/>
    </source>
</evidence>
<dbReference type="STRING" id="198616.SAMN05216193_105105"/>
<dbReference type="AlphaFoldDB" id="A0A1H0EAM1"/>
<dbReference type="SUPFAM" id="SSF48452">
    <property type="entry name" value="TPR-like"/>
    <property type="match status" value="1"/>
</dbReference>
<keyword evidence="7" id="KW-1185">Reference proteome</keyword>
<dbReference type="EMBL" id="FNIJ01000005">
    <property type="protein sequence ID" value="SDN79484.1"/>
    <property type="molecule type" value="Genomic_DNA"/>
</dbReference>
<dbReference type="PANTHER" id="PTHR44688">
    <property type="entry name" value="DNA-BINDING TRANSCRIPTIONAL ACTIVATOR DEVR_DOSR"/>
    <property type="match status" value="1"/>
</dbReference>
<dbReference type="SUPFAM" id="SSF52540">
    <property type="entry name" value="P-loop containing nucleoside triphosphate hydrolases"/>
    <property type="match status" value="1"/>
</dbReference>
<gene>
    <name evidence="6" type="ORF">SAMN05216193_105105</name>
</gene>
<dbReference type="GO" id="GO:0006355">
    <property type="term" value="P:regulation of DNA-templated transcription"/>
    <property type="evidence" value="ECO:0007669"/>
    <property type="project" value="InterPro"/>
</dbReference>
<dbReference type="Pfam" id="PF13191">
    <property type="entry name" value="AAA_16"/>
    <property type="match status" value="1"/>
</dbReference>
<dbReference type="GO" id="GO:0003677">
    <property type="term" value="F:DNA binding"/>
    <property type="evidence" value="ECO:0007669"/>
    <property type="project" value="UniProtKB-KW"/>
</dbReference>
<protein>
    <submittedName>
        <fullName evidence="6">LuxR family transcriptional regulator, maltose regulon positive regulatory protein</fullName>
    </submittedName>
</protein>
<reference evidence="7" key="1">
    <citation type="submission" date="2016-10" db="EMBL/GenBank/DDBJ databases">
        <authorList>
            <person name="Varghese N."/>
            <person name="Submissions S."/>
        </authorList>
    </citation>
    <scope>NUCLEOTIDE SEQUENCE [LARGE SCALE GENOMIC DNA]</scope>
    <source>
        <strain evidence="7">JCM 21621</strain>
    </source>
</reference>
<feature type="region of interest" description="Disordered" evidence="4">
    <location>
        <begin position="821"/>
        <end position="840"/>
    </location>
</feature>